<dbReference type="InterPro" id="IPR036390">
    <property type="entry name" value="WH_DNA-bd_sf"/>
</dbReference>
<dbReference type="PANTHER" id="PTHR30419">
    <property type="entry name" value="HTH-TYPE TRANSCRIPTIONAL REGULATOR YBHD"/>
    <property type="match status" value="1"/>
</dbReference>
<reference evidence="6 7" key="1">
    <citation type="submission" date="2024-09" db="EMBL/GenBank/DDBJ databases">
        <authorList>
            <person name="Sun Q."/>
            <person name="Mori K."/>
        </authorList>
    </citation>
    <scope>NUCLEOTIDE SEQUENCE [LARGE SCALE GENOMIC DNA]</scope>
    <source>
        <strain evidence="6 7">TBRC 4575</strain>
    </source>
</reference>
<feature type="domain" description="HTH lysR-type" evidence="5">
    <location>
        <begin position="1"/>
        <end position="58"/>
    </location>
</feature>
<protein>
    <submittedName>
        <fullName evidence="6">LysR family transcriptional regulator</fullName>
    </submittedName>
</protein>
<evidence type="ECO:0000256" key="1">
    <source>
        <dbReference type="ARBA" id="ARBA00009437"/>
    </source>
</evidence>
<evidence type="ECO:0000313" key="7">
    <source>
        <dbReference type="Proteomes" id="UP001589855"/>
    </source>
</evidence>
<dbReference type="SUPFAM" id="SSF46785">
    <property type="entry name" value="Winged helix' DNA-binding domain"/>
    <property type="match status" value="1"/>
</dbReference>
<evidence type="ECO:0000256" key="3">
    <source>
        <dbReference type="ARBA" id="ARBA00023125"/>
    </source>
</evidence>
<dbReference type="RefSeq" id="WP_137646047.1">
    <property type="nucleotide sequence ID" value="NZ_BAABRM010000035.1"/>
</dbReference>
<dbReference type="EMBL" id="JBHLUK010000022">
    <property type="protein sequence ID" value="MFC0423232.1"/>
    <property type="molecule type" value="Genomic_DNA"/>
</dbReference>
<dbReference type="Pfam" id="PF03466">
    <property type="entry name" value="LysR_substrate"/>
    <property type="match status" value="1"/>
</dbReference>
<accession>A0ABV6K204</accession>
<keyword evidence="3" id="KW-0238">DNA-binding</keyword>
<dbReference type="InterPro" id="IPR005119">
    <property type="entry name" value="LysR_subst-bd"/>
</dbReference>
<keyword evidence="4" id="KW-0804">Transcription</keyword>
<dbReference type="Gene3D" id="3.40.190.10">
    <property type="entry name" value="Periplasmic binding protein-like II"/>
    <property type="match status" value="2"/>
</dbReference>
<dbReference type="InterPro" id="IPR000847">
    <property type="entry name" value="LysR_HTH_N"/>
</dbReference>
<keyword evidence="7" id="KW-1185">Reference proteome</keyword>
<evidence type="ECO:0000256" key="2">
    <source>
        <dbReference type="ARBA" id="ARBA00023015"/>
    </source>
</evidence>
<comment type="similarity">
    <text evidence="1">Belongs to the LysR transcriptional regulatory family.</text>
</comment>
<dbReference type="Gene3D" id="1.10.10.10">
    <property type="entry name" value="Winged helix-like DNA-binding domain superfamily/Winged helix DNA-binding domain"/>
    <property type="match status" value="1"/>
</dbReference>
<dbReference type="SUPFAM" id="SSF53850">
    <property type="entry name" value="Periplasmic binding protein-like II"/>
    <property type="match status" value="1"/>
</dbReference>
<evidence type="ECO:0000259" key="5">
    <source>
        <dbReference type="PROSITE" id="PS50931"/>
    </source>
</evidence>
<keyword evidence="2" id="KW-0805">Transcription regulation</keyword>
<evidence type="ECO:0000256" key="4">
    <source>
        <dbReference type="ARBA" id="ARBA00023163"/>
    </source>
</evidence>
<dbReference type="InterPro" id="IPR050950">
    <property type="entry name" value="HTH-type_LysR_regulators"/>
</dbReference>
<comment type="caution">
    <text evidence="6">The sequence shown here is derived from an EMBL/GenBank/DDBJ whole genome shotgun (WGS) entry which is preliminary data.</text>
</comment>
<dbReference type="PROSITE" id="PS50931">
    <property type="entry name" value="HTH_LYSR"/>
    <property type="match status" value="1"/>
</dbReference>
<dbReference type="Pfam" id="PF00126">
    <property type="entry name" value="HTH_1"/>
    <property type="match status" value="1"/>
</dbReference>
<gene>
    <name evidence="6" type="ORF">ACFFGS_03720</name>
</gene>
<dbReference type="InterPro" id="IPR036388">
    <property type="entry name" value="WH-like_DNA-bd_sf"/>
</dbReference>
<proteinExistence type="inferred from homology"/>
<dbReference type="Proteomes" id="UP001589855">
    <property type="component" value="Unassembled WGS sequence"/>
</dbReference>
<evidence type="ECO:0000313" key="6">
    <source>
        <dbReference type="EMBL" id="MFC0423232.1"/>
    </source>
</evidence>
<sequence length="294" mass="32494">MNERDLKYFCCLVETGSYTETAERFQVTQPAISAALKRLETDYETTLLTQRNHRAKLETTPAGRVLYVKATRLLKELTQVALEVKNANAGQVRLGLSTVAGGIWLPRMIKQFIKYDLLDQVTTQVADSERLLTSLRDGKLDAAVFSTLIPEKSSDLRLTTLEEHQFSLIVNTAHPLSQMRAIRSQDLKDVPIIGRPKATVLHMALAQFCHEGGVRPNIVYEAATNALVEGLVAQNVGVGLVMTGSVVLSPQVVSVPITSRAPLTAYMQLALRRSFLPNARQQQCIDLLKDVKAP</sequence>
<name>A0ABV6K204_9LACO</name>
<organism evidence="6 7">
    <name type="scientific">Lactiplantibacillus plajomi</name>
    <dbReference type="NCBI Taxonomy" id="1457217"/>
    <lineage>
        <taxon>Bacteria</taxon>
        <taxon>Bacillati</taxon>
        <taxon>Bacillota</taxon>
        <taxon>Bacilli</taxon>
        <taxon>Lactobacillales</taxon>
        <taxon>Lactobacillaceae</taxon>
        <taxon>Lactiplantibacillus</taxon>
    </lineage>
</organism>